<dbReference type="EMBL" id="AHSR01000036">
    <property type="protein sequence ID" value="EMC22981.1"/>
    <property type="molecule type" value="Genomic_DNA"/>
</dbReference>
<reference evidence="1 2" key="1">
    <citation type="journal article" date="2013" name="Mol. Biol. Evol.">
        <title>Evolutionary and population genomics of the cavity causing bacteria Streptococcus mutans.</title>
        <authorList>
            <person name="Cornejo O.E."/>
            <person name="Lefebure T."/>
            <person name="Pavinski Bitar P.D."/>
            <person name="Lang P."/>
            <person name="Richards V.P."/>
            <person name="Eilertson K."/>
            <person name="Do T."/>
            <person name="Beighton D."/>
            <person name="Zeng L."/>
            <person name="Ahn S.J."/>
            <person name="Burne R.A."/>
            <person name="Siepel A."/>
            <person name="Bustamante C.D."/>
            <person name="Stanhope M.J."/>
        </authorList>
    </citation>
    <scope>NUCLEOTIDE SEQUENCE [LARGE SCALE GENOMIC DNA]</scope>
    <source>
        <strain evidence="1 2">SM6</strain>
    </source>
</reference>
<dbReference type="AlphaFoldDB" id="A0A829BMZ1"/>
<evidence type="ECO:0000313" key="2">
    <source>
        <dbReference type="Proteomes" id="UP000011676"/>
    </source>
</evidence>
<evidence type="ECO:0000313" key="1">
    <source>
        <dbReference type="EMBL" id="EMC22981.1"/>
    </source>
</evidence>
<gene>
    <name evidence="1" type="ORF">SMU82_07701</name>
</gene>
<dbReference type="Proteomes" id="UP000011676">
    <property type="component" value="Unassembled WGS sequence"/>
</dbReference>
<name>A0A829BMZ1_STRMG</name>
<sequence length="45" mass="5652">MKKCFFIMYFLLKYNQVFCKFEKAYFAKIHFSQKFFKYFVCNLPA</sequence>
<accession>A0A829BMZ1</accession>
<protein>
    <submittedName>
        <fullName evidence="1">Uncharacterized protein</fullName>
    </submittedName>
</protein>
<proteinExistence type="predicted"/>
<organism evidence="1 2">
    <name type="scientific">Streptococcus mutans SM6</name>
    <dbReference type="NCBI Taxonomy" id="857119"/>
    <lineage>
        <taxon>Bacteria</taxon>
        <taxon>Bacillati</taxon>
        <taxon>Bacillota</taxon>
        <taxon>Bacilli</taxon>
        <taxon>Lactobacillales</taxon>
        <taxon>Streptococcaceae</taxon>
        <taxon>Streptococcus</taxon>
    </lineage>
</organism>
<comment type="caution">
    <text evidence="1">The sequence shown here is derived from an EMBL/GenBank/DDBJ whole genome shotgun (WGS) entry which is preliminary data.</text>
</comment>